<sequence length="115" mass="13261">MNCPRISQESSIHIGGYTKVSPAEIVFCEGDRNYTHVHFARRPMLTLSITMRILHERLGEANFLRVSRSALVNKGAVIQFNEDNVILCNGFVLPIARRRRSYVRRLLREEGKTDF</sequence>
<dbReference type="AlphaFoldDB" id="A0A7C9BBK8"/>
<evidence type="ECO:0000313" key="3">
    <source>
        <dbReference type="Proteomes" id="UP000479293"/>
    </source>
</evidence>
<gene>
    <name evidence="2" type="ORF">GBK04_08895</name>
</gene>
<reference evidence="2 3" key="1">
    <citation type="submission" date="2019-10" db="EMBL/GenBank/DDBJ databases">
        <title>Draft Genome Sequence of Cytophagaceae sp. SJW1-29.</title>
        <authorList>
            <person name="Choi A."/>
        </authorList>
    </citation>
    <scope>NUCLEOTIDE SEQUENCE [LARGE SCALE GENOMIC DNA]</scope>
    <source>
        <strain evidence="2 3">SJW1-29</strain>
    </source>
</reference>
<dbReference type="GO" id="GO:0003677">
    <property type="term" value="F:DNA binding"/>
    <property type="evidence" value="ECO:0007669"/>
    <property type="project" value="InterPro"/>
</dbReference>
<keyword evidence="3" id="KW-1185">Reference proteome</keyword>
<feature type="domain" description="HTH LytTR-type" evidence="1">
    <location>
        <begin position="19"/>
        <end position="109"/>
    </location>
</feature>
<organism evidence="2 3">
    <name type="scientific">Salmonirosea aquatica</name>
    <dbReference type="NCBI Taxonomy" id="2654236"/>
    <lineage>
        <taxon>Bacteria</taxon>
        <taxon>Pseudomonadati</taxon>
        <taxon>Bacteroidota</taxon>
        <taxon>Cytophagia</taxon>
        <taxon>Cytophagales</taxon>
        <taxon>Spirosomataceae</taxon>
        <taxon>Salmonirosea</taxon>
    </lineage>
</organism>
<dbReference type="Gene3D" id="2.40.50.1020">
    <property type="entry name" value="LytTr DNA-binding domain"/>
    <property type="match status" value="1"/>
</dbReference>
<dbReference type="EMBL" id="WHLY01000002">
    <property type="protein sequence ID" value="MPR33478.1"/>
    <property type="molecule type" value="Genomic_DNA"/>
</dbReference>
<evidence type="ECO:0000259" key="1">
    <source>
        <dbReference type="PROSITE" id="PS50930"/>
    </source>
</evidence>
<protein>
    <recommendedName>
        <fullName evidence="1">HTH LytTR-type domain-containing protein</fullName>
    </recommendedName>
</protein>
<name>A0A7C9BBK8_9BACT</name>
<dbReference type="SMART" id="SM00850">
    <property type="entry name" value="LytTR"/>
    <property type="match status" value="1"/>
</dbReference>
<dbReference type="Pfam" id="PF04397">
    <property type="entry name" value="LytTR"/>
    <property type="match status" value="1"/>
</dbReference>
<accession>A0A7C9BBK8</accession>
<comment type="caution">
    <text evidence="2">The sequence shown here is derived from an EMBL/GenBank/DDBJ whole genome shotgun (WGS) entry which is preliminary data.</text>
</comment>
<dbReference type="Proteomes" id="UP000479293">
    <property type="component" value="Unassembled WGS sequence"/>
</dbReference>
<dbReference type="PROSITE" id="PS50930">
    <property type="entry name" value="HTH_LYTTR"/>
    <property type="match status" value="1"/>
</dbReference>
<evidence type="ECO:0000313" key="2">
    <source>
        <dbReference type="EMBL" id="MPR33478.1"/>
    </source>
</evidence>
<dbReference type="RefSeq" id="WP_152758756.1">
    <property type="nucleotide sequence ID" value="NZ_WHLY01000002.1"/>
</dbReference>
<dbReference type="InterPro" id="IPR007492">
    <property type="entry name" value="LytTR_DNA-bd_dom"/>
</dbReference>
<proteinExistence type="predicted"/>